<organism evidence="2 3">
    <name type="scientific">Alcanivorax profundi</name>
    <dbReference type="NCBI Taxonomy" id="2338368"/>
    <lineage>
        <taxon>Bacteria</taxon>
        <taxon>Pseudomonadati</taxon>
        <taxon>Pseudomonadota</taxon>
        <taxon>Gammaproteobacteria</taxon>
        <taxon>Oceanospirillales</taxon>
        <taxon>Alcanivoracaceae</taxon>
        <taxon>Alcanivorax</taxon>
    </lineage>
</organism>
<feature type="chain" id="PRO_5019308364" evidence="1">
    <location>
        <begin position="21"/>
        <end position="202"/>
    </location>
</feature>
<dbReference type="OrthoDB" id="6078767at2"/>
<sequence>MRSLLSVLLPAVLLSGCASTTDVATRYTSDKTYAATDTLLLVARTPEGNIRETWELTCKEIFSGNSLTILLSHQEIPLWYEGGKDRILDWAQKQGVDRVLMVELTHLLIDAAQPPQPGNQLNPMDVNNNNIQPTWQVGIGGKLEKEEIPDALRQHGAELISGQGKPIWTGIATTHEASNTVAIAKSQCQALRKTLREQQLIP</sequence>
<proteinExistence type="predicted"/>
<dbReference type="AlphaFoldDB" id="A0A418Y442"/>
<reference evidence="2 3" key="1">
    <citation type="submission" date="2018-09" db="EMBL/GenBank/DDBJ databases">
        <title>Alcanivorax profundi sp. nov., isolated from 1000 m-depth seawater of the Mariana Trench.</title>
        <authorList>
            <person name="Liu J."/>
        </authorList>
    </citation>
    <scope>NUCLEOTIDE SEQUENCE [LARGE SCALE GENOMIC DNA]</scope>
    <source>
        <strain evidence="2 3">MTEO17</strain>
    </source>
</reference>
<name>A0A418Y442_9GAMM</name>
<accession>A0A418Y442</accession>
<evidence type="ECO:0000313" key="2">
    <source>
        <dbReference type="EMBL" id="RJG20230.1"/>
    </source>
</evidence>
<gene>
    <name evidence="2" type="ORF">D4A39_05285</name>
</gene>
<dbReference type="EMBL" id="QYYA01000001">
    <property type="protein sequence ID" value="RJG20230.1"/>
    <property type="molecule type" value="Genomic_DNA"/>
</dbReference>
<dbReference type="PROSITE" id="PS51257">
    <property type="entry name" value="PROKAR_LIPOPROTEIN"/>
    <property type="match status" value="1"/>
</dbReference>
<keyword evidence="1" id="KW-0732">Signal</keyword>
<evidence type="ECO:0000313" key="3">
    <source>
        <dbReference type="Proteomes" id="UP000283734"/>
    </source>
</evidence>
<comment type="caution">
    <text evidence="2">The sequence shown here is derived from an EMBL/GenBank/DDBJ whole genome shotgun (WGS) entry which is preliminary data.</text>
</comment>
<protein>
    <submittedName>
        <fullName evidence="2">Uncharacterized protein</fullName>
    </submittedName>
</protein>
<keyword evidence="3" id="KW-1185">Reference proteome</keyword>
<dbReference type="Proteomes" id="UP000283734">
    <property type="component" value="Unassembled WGS sequence"/>
</dbReference>
<dbReference type="RefSeq" id="WP_022986675.1">
    <property type="nucleotide sequence ID" value="NZ_QYYA01000001.1"/>
</dbReference>
<evidence type="ECO:0000256" key="1">
    <source>
        <dbReference type="SAM" id="SignalP"/>
    </source>
</evidence>
<feature type="signal peptide" evidence="1">
    <location>
        <begin position="1"/>
        <end position="20"/>
    </location>
</feature>